<keyword evidence="1" id="KW-0812">Transmembrane</keyword>
<gene>
    <name evidence="4" type="ORF">PQ465_13420</name>
</gene>
<organism evidence="4 5">
    <name type="scientific">Sphingobacterium oryzagri</name>
    <dbReference type="NCBI Taxonomy" id="3025669"/>
    <lineage>
        <taxon>Bacteria</taxon>
        <taxon>Pseudomonadati</taxon>
        <taxon>Bacteroidota</taxon>
        <taxon>Sphingobacteriia</taxon>
        <taxon>Sphingobacteriales</taxon>
        <taxon>Sphingobacteriaceae</taxon>
        <taxon>Sphingobacterium</taxon>
    </lineage>
</organism>
<dbReference type="Gene3D" id="2.60.120.1440">
    <property type="match status" value="1"/>
</dbReference>
<evidence type="ECO:0000313" key="5">
    <source>
        <dbReference type="Proteomes" id="UP001221558"/>
    </source>
</evidence>
<name>A0ABY7WIT7_9SPHI</name>
<dbReference type="InterPro" id="IPR032508">
    <property type="entry name" value="FecR_C"/>
</dbReference>
<dbReference type="PANTHER" id="PTHR30273">
    <property type="entry name" value="PERIPLASMIC SIGNAL SENSOR AND SIGMA FACTOR ACTIVATOR FECR-RELATED"/>
    <property type="match status" value="1"/>
</dbReference>
<feature type="domain" description="Protein FecR C-terminal" evidence="3">
    <location>
        <begin position="322"/>
        <end position="383"/>
    </location>
</feature>
<dbReference type="EMBL" id="CP117880">
    <property type="protein sequence ID" value="WDF67304.1"/>
    <property type="molecule type" value="Genomic_DNA"/>
</dbReference>
<reference evidence="4 5" key="1">
    <citation type="submission" date="2023-02" db="EMBL/GenBank/DDBJ databases">
        <title>Genome sequence of Sphingobacterium sp. KACC 22765.</title>
        <authorList>
            <person name="Kim S."/>
            <person name="Heo J."/>
            <person name="Kwon S.-W."/>
        </authorList>
    </citation>
    <scope>NUCLEOTIDE SEQUENCE [LARGE SCALE GENOMIC DNA]</scope>
    <source>
        <strain evidence="4 5">KACC 22765</strain>
    </source>
</reference>
<dbReference type="InterPro" id="IPR006860">
    <property type="entry name" value="FecR"/>
</dbReference>
<sequence length="395" mass="45176">MHSPEEIANLFKRYLDGTLTSQEEVHLEQWRRENESNQALYDRITQREDVFEDALVWIALQQDEATQQQQDLHNRTFAKLQQQAHRHGRLRRLFVRGLAAALVLLSGIFGYYQLQKKEPTPVESLLADVSPGNNKAELQLSNGKKIMLRSDKDGIVLSEDIRYADGTALWDMEQADMSQTMATISVPKGGKYKVVLSDGTRVWLNADSKLHYPLAFANDRRRVQLDGEAYFEVTQKLHNNRSIPFEVDSRDQKIRVTGTAFNIAAYPDEAQAITTLVEGSVNIVTPTQIIRLQPGEQTINQAGQLVKKAVDVLPFIAWKDDKFILQDTELRDLMRQVARWYDLEVSYATSGAPTYFYGEISRNKNLTELLHILEKSGIKFQLRKRGESVQLKVIQ</sequence>
<dbReference type="Pfam" id="PF04773">
    <property type="entry name" value="FecR"/>
    <property type="match status" value="1"/>
</dbReference>
<dbReference type="PANTHER" id="PTHR30273:SF2">
    <property type="entry name" value="PROTEIN FECR"/>
    <property type="match status" value="1"/>
</dbReference>
<dbReference type="Gene3D" id="3.55.50.30">
    <property type="match status" value="1"/>
</dbReference>
<dbReference type="Proteomes" id="UP001221558">
    <property type="component" value="Chromosome"/>
</dbReference>
<keyword evidence="1" id="KW-1133">Transmembrane helix</keyword>
<evidence type="ECO:0000259" key="3">
    <source>
        <dbReference type="Pfam" id="PF16344"/>
    </source>
</evidence>
<evidence type="ECO:0000259" key="2">
    <source>
        <dbReference type="Pfam" id="PF04773"/>
    </source>
</evidence>
<keyword evidence="1" id="KW-0472">Membrane</keyword>
<feature type="transmembrane region" description="Helical" evidence="1">
    <location>
        <begin position="93"/>
        <end position="112"/>
    </location>
</feature>
<feature type="domain" description="FecR protein" evidence="2">
    <location>
        <begin position="183"/>
        <end position="282"/>
    </location>
</feature>
<proteinExistence type="predicted"/>
<dbReference type="InterPro" id="IPR012373">
    <property type="entry name" value="Ferrdict_sens_TM"/>
</dbReference>
<evidence type="ECO:0000256" key="1">
    <source>
        <dbReference type="SAM" id="Phobius"/>
    </source>
</evidence>
<dbReference type="RefSeq" id="WP_274266034.1">
    <property type="nucleotide sequence ID" value="NZ_CP117880.1"/>
</dbReference>
<evidence type="ECO:0000313" key="4">
    <source>
        <dbReference type="EMBL" id="WDF67304.1"/>
    </source>
</evidence>
<protein>
    <submittedName>
        <fullName evidence="4">FecR family protein</fullName>
    </submittedName>
</protein>
<dbReference type="Pfam" id="PF16344">
    <property type="entry name" value="FecR_C"/>
    <property type="match status" value="1"/>
</dbReference>
<keyword evidence="5" id="KW-1185">Reference proteome</keyword>
<accession>A0ABY7WIT7</accession>